<feature type="binding site" evidence="6">
    <location>
        <position position="44"/>
    </location>
    <ligand>
        <name>Zn(2+)</name>
        <dbReference type="ChEBI" id="CHEBI:29105"/>
    </ligand>
</feature>
<dbReference type="PANTHER" id="PTHR11002:SF76">
    <property type="entry name" value="CARBONIC ANHYDRASE"/>
    <property type="match status" value="1"/>
</dbReference>
<dbReference type="SUPFAM" id="SSF53056">
    <property type="entry name" value="beta-carbonic anhydrase, cab"/>
    <property type="match status" value="1"/>
</dbReference>
<evidence type="ECO:0000313" key="8">
    <source>
        <dbReference type="EMBL" id="MDF1611579.1"/>
    </source>
</evidence>
<organism evidence="8 9">
    <name type="scientific">Stygiobacter electus</name>
    <dbReference type="NCBI Taxonomy" id="3032292"/>
    <lineage>
        <taxon>Bacteria</taxon>
        <taxon>Pseudomonadati</taxon>
        <taxon>Ignavibacteriota</taxon>
        <taxon>Ignavibacteria</taxon>
        <taxon>Ignavibacteriales</taxon>
        <taxon>Melioribacteraceae</taxon>
        <taxon>Stygiobacter</taxon>
    </lineage>
</organism>
<accession>A0AAE3NZH6</accession>
<dbReference type="RefSeq" id="WP_321535346.1">
    <property type="nucleotide sequence ID" value="NZ_JARGDL010000005.1"/>
</dbReference>
<comment type="function">
    <text evidence="7">Reversible hydration of carbon dioxide.</text>
</comment>
<gene>
    <name evidence="8" type="primary">can</name>
    <name evidence="8" type="ORF">P0M35_05425</name>
</gene>
<keyword evidence="9" id="KW-1185">Reference proteome</keyword>
<feature type="binding site" evidence="6">
    <location>
        <position position="42"/>
    </location>
    <ligand>
        <name>Zn(2+)</name>
        <dbReference type="ChEBI" id="CHEBI:29105"/>
    </ligand>
</feature>
<keyword evidence="3 6" id="KW-0862">Zinc</keyword>
<dbReference type="InterPro" id="IPR015892">
    <property type="entry name" value="Carbonic_anhydrase_CS"/>
</dbReference>
<evidence type="ECO:0000256" key="4">
    <source>
        <dbReference type="ARBA" id="ARBA00023239"/>
    </source>
</evidence>
<dbReference type="CDD" id="cd00883">
    <property type="entry name" value="beta_CA_cladeA"/>
    <property type="match status" value="1"/>
</dbReference>
<evidence type="ECO:0000256" key="6">
    <source>
        <dbReference type="PIRSR" id="PIRSR601765-1"/>
    </source>
</evidence>
<dbReference type="GO" id="GO:0008270">
    <property type="term" value="F:zinc ion binding"/>
    <property type="evidence" value="ECO:0007669"/>
    <property type="project" value="UniProtKB-UniRule"/>
</dbReference>
<comment type="caution">
    <text evidence="8">The sequence shown here is derived from an EMBL/GenBank/DDBJ whole genome shotgun (WGS) entry which is preliminary data.</text>
</comment>
<evidence type="ECO:0000256" key="7">
    <source>
        <dbReference type="RuleBase" id="RU003956"/>
    </source>
</evidence>
<comment type="cofactor">
    <cofactor evidence="6">
        <name>Zn(2+)</name>
        <dbReference type="ChEBI" id="CHEBI:29105"/>
    </cofactor>
    <text evidence="6">Binds 1 zinc ion per subunit.</text>
</comment>
<proteinExistence type="inferred from homology"/>
<dbReference type="AlphaFoldDB" id="A0AAE3NZH6"/>
<dbReference type="Pfam" id="PF00484">
    <property type="entry name" value="Pro_CA"/>
    <property type="match status" value="1"/>
</dbReference>
<evidence type="ECO:0000313" key="9">
    <source>
        <dbReference type="Proteomes" id="UP001221302"/>
    </source>
</evidence>
<dbReference type="Proteomes" id="UP001221302">
    <property type="component" value="Unassembled WGS sequence"/>
</dbReference>
<dbReference type="EC" id="4.2.1.1" evidence="7"/>
<dbReference type="SMART" id="SM00947">
    <property type="entry name" value="Pro_CA"/>
    <property type="match status" value="1"/>
</dbReference>
<evidence type="ECO:0000256" key="2">
    <source>
        <dbReference type="ARBA" id="ARBA00022723"/>
    </source>
</evidence>
<keyword evidence="2 6" id="KW-0479">Metal-binding</keyword>
<dbReference type="PANTHER" id="PTHR11002">
    <property type="entry name" value="CARBONIC ANHYDRASE"/>
    <property type="match status" value="1"/>
</dbReference>
<dbReference type="GO" id="GO:0015976">
    <property type="term" value="P:carbon utilization"/>
    <property type="evidence" value="ECO:0007669"/>
    <property type="project" value="InterPro"/>
</dbReference>
<keyword evidence="4 7" id="KW-0456">Lyase</keyword>
<feature type="binding site" evidence="6">
    <location>
        <position position="101"/>
    </location>
    <ligand>
        <name>Zn(2+)</name>
        <dbReference type="ChEBI" id="CHEBI:29105"/>
    </ligand>
</feature>
<reference evidence="8" key="1">
    <citation type="submission" date="2023-03" db="EMBL/GenBank/DDBJ databases">
        <title>Stygiobacter electus gen. nov., sp. nov., facultatively anaerobic thermotolerant bacterium of the class Ignavibacteria from a well of Yessentuki mineral water deposit.</title>
        <authorList>
            <person name="Podosokorskaya O.A."/>
            <person name="Elcheninov A.G."/>
            <person name="Petrova N.F."/>
            <person name="Zavarzina D.G."/>
            <person name="Kublanov I.V."/>
            <person name="Merkel A.Y."/>
        </authorList>
    </citation>
    <scope>NUCLEOTIDE SEQUENCE</scope>
    <source>
        <strain evidence="8">09-Me</strain>
    </source>
</reference>
<dbReference type="PROSITE" id="PS00705">
    <property type="entry name" value="PROK_CO2_ANHYDRASE_2"/>
    <property type="match status" value="1"/>
</dbReference>
<dbReference type="NCBIfam" id="NF007756">
    <property type="entry name" value="PRK10437.1"/>
    <property type="match status" value="1"/>
</dbReference>
<sequence>MSDINRLLENNKEWSKKIKENDPTFFKKLSKQQSPEYLWIGCSDSRVPANEIVGLLPGEIFVHRNIANVIVHTDLNALSVIQFAVDVLNVKHIIVCGHYNCGGIKAALEKNEHGLIDNWLRHIKDVYRFNQKEFAYLKSDEEKLNRLCELNVHEQVANVCNTTIVQNAWRIGKDLTVHGWIYGLHNGLLKDLKISVSSIDKVNSIYRTKTK</sequence>
<dbReference type="EMBL" id="JARGDL010000005">
    <property type="protein sequence ID" value="MDF1611579.1"/>
    <property type="molecule type" value="Genomic_DNA"/>
</dbReference>
<evidence type="ECO:0000256" key="5">
    <source>
        <dbReference type="ARBA" id="ARBA00048348"/>
    </source>
</evidence>
<evidence type="ECO:0000256" key="3">
    <source>
        <dbReference type="ARBA" id="ARBA00022833"/>
    </source>
</evidence>
<protein>
    <recommendedName>
        <fullName evidence="7">Carbonic anhydrase</fullName>
        <ecNumber evidence="7">4.2.1.1</ecNumber>
    </recommendedName>
    <alternativeName>
        <fullName evidence="7">Carbonate dehydratase</fullName>
    </alternativeName>
</protein>
<dbReference type="InterPro" id="IPR036874">
    <property type="entry name" value="Carbonic_anhydrase_sf"/>
</dbReference>
<name>A0AAE3NZH6_9BACT</name>
<comment type="similarity">
    <text evidence="1 7">Belongs to the beta-class carbonic anhydrase family.</text>
</comment>
<evidence type="ECO:0000256" key="1">
    <source>
        <dbReference type="ARBA" id="ARBA00006217"/>
    </source>
</evidence>
<dbReference type="InterPro" id="IPR001765">
    <property type="entry name" value="Carbonic_anhydrase"/>
</dbReference>
<comment type="catalytic activity">
    <reaction evidence="5 7">
        <text>hydrogencarbonate + H(+) = CO2 + H2O</text>
        <dbReference type="Rhea" id="RHEA:10748"/>
        <dbReference type="ChEBI" id="CHEBI:15377"/>
        <dbReference type="ChEBI" id="CHEBI:15378"/>
        <dbReference type="ChEBI" id="CHEBI:16526"/>
        <dbReference type="ChEBI" id="CHEBI:17544"/>
        <dbReference type="EC" id="4.2.1.1"/>
    </reaction>
</comment>
<dbReference type="GO" id="GO:0004089">
    <property type="term" value="F:carbonate dehydratase activity"/>
    <property type="evidence" value="ECO:0007669"/>
    <property type="project" value="UniProtKB-UniRule"/>
</dbReference>
<dbReference type="PROSITE" id="PS00704">
    <property type="entry name" value="PROK_CO2_ANHYDRASE_1"/>
    <property type="match status" value="1"/>
</dbReference>
<feature type="binding site" evidence="6">
    <location>
        <position position="98"/>
    </location>
    <ligand>
        <name>Zn(2+)</name>
        <dbReference type="ChEBI" id="CHEBI:29105"/>
    </ligand>
</feature>
<dbReference type="FunFam" id="3.40.1050.10:FF:000001">
    <property type="entry name" value="Carbonic anhydrase"/>
    <property type="match status" value="1"/>
</dbReference>
<dbReference type="Gene3D" id="3.40.1050.10">
    <property type="entry name" value="Carbonic anhydrase"/>
    <property type="match status" value="1"/>
</dbReference>